<gene>
    <name evidence="2" type="ORF">J437_LFUL001056</name>
</gene>
<reference evidence="2" key="2">
    <citation type="submission" date="2017-10" db="EMBL/GenBank/DDBJ databases">
        <title>Ladona fulva Genome sequencing and assembly.</title>
        <authorList>
            <person name="Murali S."/>
            <person name="Richards S."/>
            <person name="Bandaranaike D."/>
            <person name="Bellair M."/>
            <person name="Blankenburg K."/>
            <person name="Chao H."/>
            <person name="Dinh H."/>
            <person name="Doddapaneni H."/>
            <person name="Dugan-Rocha S."/>
            <person name="Elkadiri S."/>
            <person name="Gnanaolivu R."/>
            <person name="Hernandez B."/>
            <person name="Skinner E."/>
            <person name="Javaid M."/>
            <person name="Lee S."/>
            <person name="Li M."/>
            <person name="Ming W."/>
            <person name="Munidasa M."/>
            <person name="Muniz J."/>
            <person name="Nguyen L."/>
            <person name="Hughes D."/>
            <person name="Osuji N."/>
            <person name="Pu L.-L."/>
            <person name="Puazo M."/>
            <person name="Qu C."/>
            <person name="Quiroz J."/>
            <person name="Raj R."/>
            <person name="Weissenberger G."/>
            <person name="Xin Y."/>
            <person name="Zou X."/>
            <person name="Han Y."/>
            <person name="Worley K."/>
            <person name="Muzny D."/>
            <person name="Gibbs R."/>
        </authorList>
    </citation>
    <scope>NUCLEOTIDE SEQUENCE</scope>
    <source>
        <strain evidence="2">Sampled in the wild</strain>
    </source>
</reference>
<reference evidence="2" key="1">
    <citation type="submission" date="2013-04" db="EMBL/GenBank/DDBJ databases">
        <authorList>
            <person name="Qu J."/>
            <person name="Murali S.C."/>
            <person name="Bandaranaike D."/>
            <person name="Bellair M."/>
            <person name="Blankenburg K."/>
            <person name="Chao H."/>
            <person name="Dinh H."/>
            <person name="Doddapaneni H."/>
            <person name="Downs B."/>
            <person name="Dugan-Rocha S."/>
            <person name="Elkadiri S."/>
            <person name="Gnanaolivu R.D."/>
            <person name="Hernandez B."/>
            <person name="Javaid M."/>
            <person name="Jayaseelan J.C."/>
            <person name="Lee S."/>
            <person name="Li M."/>
            <person name="Ming W."/>
            <person name="Munidasa M."/>
            <person name="Muniz J."/>
            <person name="Nguyen L."/>
            <person name="Ongeri F."/>
            <person name="Osuji N."/>
            <person name="Pu L.-L."/>
            <person name="Puazo M."/>
            <person name="Qu C."/>
            <person name="Quiroz J."/>
            <person name="Raj R."/>
            <person name="Weissenberger G."/>
            <person name="Xin Y."/>
            <person name="Zou X."/>
            <person name="Han Y."/>
            <person name="Richards S."/>
            <person name="Worley K."/>
            <person name="Muzny D."/>
            <person name="Gibbs R."/>
        </authorList>
    </citation>
    <scope>NUCLEOTIDE SEQUENCE</scope>
    <source>
        <strain evidence="2">Sampled in the wild</strain>
    </source>
</reference>
<feature type="compositionally biased region" description="Basic and acidic residues" evidence="1">
    <location>
        <begin position="174"/>
        <end position="183"/>
    </location>
</feature>
<evidence type="ECO:0000313" key="2">
    <source>
        <dbReference type="EMBL" id="KAG8229184.1"/>
    </source>
</evidence>
<keyword evidence="3" id="KW-1185">Reference proteome</keyword>
<comment type="caution">
    <text evidence="2">The sequence shown here is derived from an EMBL/GenBank/DDBJ whole genome shotgun (WGS) entry which is preliminary data.</text>
</comment>
<name>A0A8K0K7X6_LADFU</name>
<feature type="region of interest" description="Disordered" evidence="1">
    <location>
        <begin position="158"/>
        <end position="183"/>
    </location>
</feature>
<dbReference type="AlphaFoldDB" id="A0A8K0K7X6"/>
<dbReference type="Proteomes" id="UP000792457">
    <property type="component" value="Unassembled WGS sequence"/>
</dbReference>
<dbReference type="OrthoDB" id="6623528at2759"/>
<evidence type="ECO:0000256" key="1">
    <source>
        <dbReference type="SAM" id="MobiDB-lite"/>
    </source>
</evidence>
<proteinExistence type="predicted"/>
<evidence type="ECO:0000313" key="3">
    <source>
        <dbReference type="Proteomes" id="UP000792457"/>
    </source>
</evidence>
<protein>
    <submittedName>
        <fullName evidence="2">Uncharacterized protein</fullName>
    </submittedName>
</protein>
<sequence>MMLAMGDYNAKTGKKKNQRQAAGYSLQNKSNSNGYMLVVFAVENKRIHLGTWKVPGTTEANQVDHLLVSRRHFSSVLEVRSCRGSNCNSDLYLVRAKIKEKVVKIQRNQRAEAAEKERMCQKHEARKFYEVVNGIKKEFQPRNKGKCTERGLTARGEISQYEDKSQKNTMLKNISEKQKEKEG</sequence>
<accession>A0A8K0K7X6</accession>
<organism evidence="2 3">
    <name type="scientific">Ladona fulva</name>
    <name type="common">Scarce chaser dragonfly</name>
    <name type="synonym">Libellula fulva</name>
    <dbReference type="NCBI Taxonomy" id="123851"/>
    <lineage>
        <taxon>Eukaryota</taxon>
        <taxon>Metazoa</taxon>
        <taxon>Ecdysozoa</taxon>
        <taxon>Arthropoda</taxon>
        <taxon>Hexapoda</taxon>
        <taxon>Insecta</taxon>
        <taxon>Pterygota</taxon>
        <taxon>Palaeoptera</taxon>
        <taxon>Odonata</taxon>
        <taxon>Epiprocta</taxon>
        <taxon>Anisoptera</taxon>
        <taxon>Libelluloidea</taxon>
        <taxon>Libellulidae</taxon>
        <taxon>Ladona</taxon>
    </lineage>
</organism>
<dbReference type="EMBL" id="KZ308415">
    <property type="protein sequence ID" value="KAG8229184.1"/>
    <property type="molecule type" value="Genomic_DNA"/>
</dbReference>